<dbReference type="InterPro" id="IPR036388">
    <property type="entry name" value="WH-like_DNA-bd_sf"/>
</dbReference>
<evidence type="ECO:0000256" key="1">
    <source>
        <dbReference type="ARBA" id="ARBA00023015"/>
    </source>
</evidence>
<dbReference type="InterPro" id="IPR011991">
    <property type="entry name" value="ArsR-like_HTH"/>
</dbReference>
<dbReference type="AlphaFoldDB" id="A0A0H2MTM2"/>
<dbReference type="PANTHER" id="PTHR30154">
    <property type="entry name" value="LEUCINE-RESPONSIVE REGULATORY PROTEIN"/>
    <property type="match status" value="1"/>
</dbReference>
<evidence type="ECO:0000259" key="4">
    <source>
        <dbReference type="PROSITE" id="PS50956"/>
    </source>
</evidence>
<protein>
    <submittedName>
        <fullName evidence="5">Transcriptional regulator</fullName>
    </submittedName>
</protein>
<dbReference type="CDD" id="cd00090">
    <property type="entry name" value="HTH_ARSR"/>
    <property type="match status" value="1"/>
</dbReference>
<dbReference type="OrthoDB" id="7847328at2"/>
<dbReference type="Gene3D" id="3.30.70.920">
    <property type="match status" value="1"/>
</dbReference>
<organism evidence="5 6">
    <name type="scientific">Kiloniella spongiae</name>
    <dbReference type="NCBI Taxonomy" id="1489064"/>
    <lineage>
        <taxon>Bacteria</taxon>
        <taxon>Pseudomonadati</taxon>
        <taxon>Pseudomonadota</taxon>
        <taxon>Alphaproteobacteria</taxon>
        <taxon>Rhodospirillales</taxon>
        <taxon>Kiloniellaceae</taxon>
        <taxon>Kiloniella</taxon>
    </lineage>
</organism>
<dbReference type="InterPro" id="IPR000485">
    <property type="entry name" value="AsnC-type_HTH_dom"/>
</dbReference>
<dbReference type="PRINTS" id="PR00033">
    <property type="entry name" value="HTHASNC"/>
</dbReference>
<dbReference type="Gene3D" id="1.10.10.10">
    <property type="entry name" value="Winged helix-like DNA-binding domain superfamily/Winged helix DNA-binding domain"/>
    <property type="match status" value="1"/>
</dbReference>
<dbReference type="Proteomes" id="UP000035444">
    <property type="component" value="Unassembled WGS sequence"/>
</dbReference>
<dbReference type="Pfam" id="PF13412">
    <property type="entry name" value="HTH_24"/>
    <property type="match status" value="1"/>
</dbReference>
<dbReference type="SUPFAM" id="SSF46785">
    <property type="entry name" value="Winged helix' DNA-binding domain"/>
    <property type="match status" value="1"/>
</dbReference>
<dbReference type="InterPro" id="IPR019885">
    <property type="entry name" value="Tscrpt_reg_HTH_AsnC-type_CS"/>
</dbReference>
<dbReference type="EMBL" id="LAQL01000009">
    <property type="protein sequence ID" value="KLN60030.1"/>
    <property type="molecule type" value="Genomic_DNA"/>
</dbReference>
<dbReference type="GO" id="GO:0005829">
    <property type="term" value="C:cytosol"/>
    <property type="evidence" value="ECO:0007669"/>
    <property type="project" value="TreeGrafter"/>
</dbReference>
<dbReference type="GO" id="GO:0043200">
    <property type="term" value="P:response to amino acid"/>
    <property type="evidence" value="ECO:0007669"/>
    <property type="project" value="TreeGrafter"/>
</dbReference>
<dbReference type="InterPro" id="IPR019888">
    <property type="entry name" value="Tscrpt_reg_AsnC-like"/>
</dbReference>
<dbReference type="PANTHER" id="PTHR30154:SF17">
    <property type="entry name" value="DNA-BINDING TRANSCRIPTIONAL ACTIVATOR DECR"/>
    <property type="match status" value="1"/>
</dbReference>
<dbReference type="PROSITE" id="PS50956">
    <property type="entry name" value="HTH_ASNC_2"/>
    <property type="match status" value="1"/>
</dbReference>
<keyword evidence="6" id="KW-1185">Reference proteome</keyword>
<dbReference type="InterPro" id="IPR036390">
    <property type="entry name" value="WH_DNA-bd_sf"/>
</dbReference>
<accession>A0A0H2MTM2</accession>
<reference evidence="5 6" key="1">
    <citation type="submission" date="2015-03" db="EMBL/GenBank/DDBJ databases">
        <title>Genome Sequence of Kiloniella spongiae MEBiC09566, isolated from a marine sponge.</title>
        <authorList>
            <person name="Shao Z."/>
            <person name="Wang L."/>
            <person name="Li X."/>
        </authorList>
    </citation>
    <scope>NUCLEOTIDE SEQUENCE [LARGE SCALE GENOMIC DNA]</scope>
    <source>
        <strain evidence="5 6">MEBiC09566</strain>
    </source>
</reference>
<name>A0A0H2MTM2_9PROT</name>
<evidence type="ECO:0000256" key="3">
    <source>
        <dbReference type="ARBA" id="ARBA00023163"/>
    </source>
</evidence>
<dbReference type="InterPro" id="IPR011008">
    <property type="entry name" value="Dimeric_a/b-barrel"/>
</dbReference>
<keyword evidence="1" id="KW-0805">Transcription regulation</keyword>
<dbReference type="InterPro" id="IPR019887">
    <property type="entry name" value="Tscrpt_reg_AsnC/Lrp_C"/>
</dbReference>
<gene>
    <name evidence="5" type="ORF">WH96_15135</name>
</gene>
<feature type="domain" description="HTH asnC-type" evidence="4">
    <location>
        <begin position="3"/>
        <end position="64"/>
    </location>
</feature>
<evidence type="ECO:0000313" key="6">
    <source>
        <dbReference type="Proteomes" id="UP000035444"/>
    </source>
</evidence>
<dbReference type="STRING" id="1489064.WH96_15135"/>
<sequence length="154" mass="17740">MKLDDIDLRILKELQRDASRPASEIAELVNLSTNACWRRIKLLQESGVIKKQVALIDPAMVGKELTVFVELRTEHHGDGWLESFSEGISNIDEVVEFHRLNGNVDYLLKILVSSIEDYDRVYKKIIRTAPLHDVTSYFSMEKIKETTEVPLDKR</sequence>
<evidence type="ECO:0000256" key="2">
    <source>
        <dbReference type="ARBA" id="ARBA00023125"/>
    </source>
</evidence>
<dbReference type="GO" id="GO:0006355">
    <property type="term" value="P:regulation of DNA-templated transcription"/>
    <property type="evidence" value="ECO:0007669"/>
    <property type="project" value="UniProtKB-ARBA"/>
</dbReference>
<dbReference type="PROSITE" id="PS00519">
    <property type="entry name" value="HTH_ASNC_1"/>
    <property type="match status" value="1"/>
</dbReference>
<evidence type="ECO:0000313" key="5">
    <source>
        <dbReference type="EMBL" id="KLN60030.1"/>
    </source>
</evidence>
<keyword evidence="3" id="KW-0804">Transcription</keyword>
<dbReference type="RefSeq" id="WP_047765019.1">
    <property type="nucleotide sequence ID" value="NZ_LAQL01000009.1"/>
</dbReference>
<dbReference type="Pfam" id="PF01037">
    <property type="entry name" value="AsnC_trans_reg"/>
    <property type="match status" value="1"/>
</dbReference>
<dbReference type="SMART" id="SM00344">
    <property type="entry name" value="HTH_ASNC"/>
    <property type="match status" value="1"/>
</dbReference>
<comment type="caution">
    <text evidence="5">The sequence shown here is derived from an EMBL/GenBank/DDBJ whole genome shotgun (WGS) entry which is preliminary data.</text>
</comment>
<keyword evidence="2" id="KW-0238">DNA-binding</keyword>
<proteinExistence type="predicted"/>
<dbReference type="SUPFAM" id="SSF54909">
    <property type="entry name" value="Dimeric alpha+beta barrel"/>
    <property type="match status" value="1"/>
</dbReference>
<dbReference type="GO" id="GO:0043565">
    <property type="term" value="F:sequence-specific DNA binding"/>
    <property type="evidence" value="ECO:0007669"/>
    <property type="project" value="InterPro"/>
</dbReference>